<keyword evidence="1" id="KW-0560">Oxidoreductase</keyword>
<evidence type="ECO:0000256" key="1">
    <source>
        <dbReference type="ARBA" id="ARBA00023002"/>
    </source>
</evidence>
<evidence type="ECO:0000313" key="4">
    <source>
        <dbReference type="Proteomes" id="UP000269301"/>
    </source>
</evidence>
<name>A0A495AE96_9BACI</name>
<sequence length="399" mass="43377">MNFDLVIIGAGPAGMSAAIKAAENGVSVAIIDENPEVGGKLLGQLYKDSKSGWWIGQKIADELGKKLTDLNIAFFLEEQVCGIFPRWEVLLSSGERLHGKYIIIATGAAEKALPIPGWTLPGVMAIGAAQMLTNYHRVKPGEKIAIIGIDPLSLTIAYDMRLAGIHVVGIYLPKKSEFSHMKAEPKQLISYLSNFVHVLPNPFLKLFGKMLKYPVIQNLAITYYPSFGIKVFGVPLHIRKAVVEIVGENQVDAIKVEKVDKNGSANGKMEEVTVDCVCISGGLYPLGEIARVAGCEFAYLEEVGGYVPLHNENLETTQAGIFTAGNITGIEGANVAIEQGNLVGLVISDRLGLLKNSKEIIKAKKKVLLAREEAVISFQPQIEIGKEKIAELWNKRMNE</sequence>
<evidence type="ECO:0000313" key="3">
    <source>
        <dbReference type="EMBL" id="RKQ37265.1"/>
    </source>
</evidence>
<dbReference type="SUPFAM" id="SSF51905">
    <property type="entry name" value="FAD/NAD(P)-binding domain"/>
    <property type="match status" value="1"/>
</dbReference>
<proteinExistence type="predicted"/>
<dbReference type="PRINTS" id="PR00368">
    <property type="entry name" value="FADPNR"/>
</dbReference>
<protein>
    <submittedName>
        <fullName evidence="3">FAD-dependent oxidoreductase</fullName>
    </submittedName>
</protein>
<reference evidence="3 4" key="1">
    <citation type="journal article" date="2016" name="Int. J. Syst. Evol. Microbiol.">
        <title>Oceanobacillus halophilus sp. nov., a novel moderately halophilic bacterium from a hypersaline lake.</title>
        <authorList>
            <person name="Amoozegar M.A."/>
            <person name="Bagheri M."/>
            <person name="Makhdoumi A."/>
            <person name="Nikou M.M."/>
            <person name="Fazeli S.A.S."/>
            <person name="Schumann P."/>
            <person name="Sproer C."/>
            <person name="Sanchez-Porro C."/>
            <person name="Ventosa A."/>
        </authorList>
    </citation>
    <scope>NUCLEOTIDE SEQUENCE [LARGE SCALE GENOMIC DNA]</scope>
    <source>
        <strain evidence="3 4">DSM 23996</strain>
    </source>
</reference>
<dbReference type="RefSeq" id="WP_121202348.1">
    <property type="nucleotide sequence ID" value="NZ_RBZP01000001.1"/>
</dbReference>
<dbReference type="Pfam" id="PF07992">
    <property type="entry name" value="Pyr_redox_2"/>
    <property type="match status" value="1"/>
</dbReference>
<dbReference type="Gene3D" id="3.50.50.60">
    <property type="entry name" value="FAD/NAD(P)-binding domain"/>
    <property type="match status" value="2"/>
</dbReference>
<evidence type="ECO:0000259" key="2">
    <source>
        <dbReference type="Pfam" id="PF07992"/>
    </source>
</evidence>
<dbReference type="InterPro" id="IPR051691">
    <property type="entry name" value="Metab_Enz_Cyan_OpOx_G3PDH"/>
</dbReference>
<dbReference type="AlphaFoldDB" id="A0A495AE96"/>
<dbReference type="GO" id="GO:0016491">
    <property type="term" value="F:oxidoreductase activity"/>
    <property type="evidence" value="ECO:0007669"/>
    <property type="project" value="UniProtKB-KW"/>
</dbReference>
<dbReference type="EMBL" id="RBZP01000001">
    <property type="protein sequence ID" value="RKQ37265.1"/>
    <property type="molecule type" value="Genomic_DNA"/>
</dbReference>
<dbReference type="PANTHER" id="PTHR42949">
    <property type="entry name" value="ANAEROBIC GLYCEROL-3-PHOSPHATE DEHYDROGENASE SUBUNIT B"/>
    <property type="match status" value="1"/>
</dbReference>
<dbReference type="InterPro" id="IPR023753">
    <property type="entry name" value="FAD/NAD-binding_dom"/>
</dbReference>
<feature type="domain" description="FAD/NAD(P)-binding" evidence="2">
    <location>
        <begin position="3"/>
        <end position="170"/>
    </location>
</feature>
<accession>A0A495AE96</accession>
<dbReference type="InterPro" id="IPR036188">
    <property type="entry name" value="FAD/NAD-bd_sf"/>
</dbReference>
<dbReference type="Proteomes" id="UP000269301">
    <property type="component" value="Unassembled WGS sequence"/>
</dbReference>
<organism evidence="3 4">
    <name type="scientific">Oceanobacillus halophilus</name>
    <dbReference type="NCBI Taxonomy" id="930130"/>
    <lineage>
        <taxon>Bacteria</taxon>
        <taxon>Bacillati</taxon>
        <taxon>Bacillota</taxon>
        <taxon>Bacilli</taxon>
        <taxon>Bacillales</taxon>
        <taxon>Bacillaceae</taxon>
        <taxon>Oceanobacillus</taxon>
    </lineage>
</organism>
<keyword evidence="4" id="KW-1185">Reference proteome</keyword>
<dbReference type="PRINTS" id="PR00411">
    <property type="entry name" value="PNDRDTASEI"/>
</dbReference>
<dbReference type="PANTHER" id="PTHR42949:SF3">
    <property type="entry name" value="ANAEROBIC GLYCEROL-3-PHOSPHATE DEHYDROGENASE SUBUNIT B"/>
    <property type="match status" value="1"/>
</dbReference>
<gene>
    <name evidence="3" type="ORF">D8M06_00215</name>
</gene>
<comment type="caution">
    <text evidence="3">The sequence shown here is derived from an EMBL/GenBank/DDBJ whole genome shotgun (WGS) entry which is preliminary data.</text>
</comment>
<dbReference type="OrthoDB" id="9776839at2"/>